<comment type="caution">
    <text evidence="1">The sequence shown here is derived from an EMBL/GenBank/DDBJ whole genome shotgun (WGS) entry which is preliminary data.</text>
</comment>
<protein>
    <submittedName>
        <fullName evidence="1">Uncharacterized protein</fullName>
    </submittedName>
</protein>
<organism evidence="1 2">
    <name type="scientific">Chaenocephalus aceratus</name>
    <name type="common">Blackfin icefish</name>
    <name type="synonym">Chaenichthys aceratus</name>
    <dbReference type="NCBI Taxonomy" id="36190"/>
    <lineage>
        <taxon>Eukaryota</taxon>
        <taxon>Metazoa</taxon>
        <taxon>Chordata</taxon>
        <taxon>Craniata</taxon>
        <taxon>Vertebrata</taxon>
        <taxon>Euteleostomi</taxon>
        <taxon>Actinopterygii</taxon>
        <taxon>Neopterygii</taxon>
        <taxon>Teleostei</taxon>
        <taxon>Neoteleostei</taxon>
        <taxon>Acanthomorphata</taxon>
        <taxon>Eupercaria</taxon>
        <taxon>Perciformes</taxon>
        <taxon>Notothenioidei</taxon>
        <taxon>Channichthyidae</taxon>
        <taxon>Chaenocephalus</taxon>
    </lineage>
</organism>
<reference evidence="1" key="1">
    <citation type="submission" date="2022-05" db="EMBL/GenBank/DDBJ databases">
        <title>Chromosome-level genome of Chaenocephalus aceratus.</title>
        <authorList>
            <person name="Park H."/>
        </authorList>
    </citation>
    <scope>NUCLEOTIDE SEQUENCE</scope>
    <source>
        <strain evidence="1">KU_202001</strain>
    </source>
</reference>
<sequence length="88" mass="9730">MENDVALIFSEESTSHLPLIHMSRSPCCSLSFGNKLLIHRSKQYGECVHVLHGLAQQESNYRSSGSEFGAEDSSGHSAYDNQQDMKLG</sequence>
<dbReference type="Proteomes" id="UP001057452">
    <property type="component" value="Chromosome 10"/>
</dbReference>
<evidence type="ECO:0000313" key="2">
    <source>
        <dbReference type="Proteomes" id="UP001057452"/>
    </source>
</evidence>
<evidence type="ECO:0000313" key="1">
    <source>
        <dbReference type="EMBL" id="KAI4818848.1"/>
    </source>
</evidence>
<dbReference type="EMBL" id="CM043794">
    <property type="protein sequence ID" value="KAI4818848.1"/>
    <property type="molecule type" value="Genomic_DNA"/>
</dbReference>
<accession>A0ACB9WYN8</accession>
<name>A0ACB9WYN8_CHAAC</name>
<gene>
    <name evidence="1" type="ORF">KUCAC02_004145</name>
</gene>
<proteinExistence type="predicted"/>
<keyword evidence="2" id="KW-1185">Reference proteome</keyword>